<dbReference type="InterPro" id="IPR046341">
    <property type="entry name" value="SET_dom_sf"/>
</dbReference>
<dbReference type="Proteomes" id="UP000278143">
    <property type="component" value="Unassembled WGS sequence"/>
</dbReference>
<comment type="similarity">
    <text evidence="1">Belongs to the class V-like SAM-binding methyltransferase superfamily. Histone-lysine methyltransferase family. SETD6 subfamily.</text>
</comment>
<proteinExistence type="inferred from homology"/>
<accession>A0A4P9YV35</accession>
<dbReference type="InterPro" id="IPR011383">
    <property type="entry name" value="N-lys_methylase_SETD6"/>
</dbReference>
<dbReference type="Gene3D" id="3.90.1410.10">
    <property type="entry name" value="set domain protein methyltransferase, domain 1"/>
    <property type="match status" value="2"/>
</dbReference>
<dbReference type="InterPro" id="IPR050600">
    <property type="entry name" value="SETD3_SETD6_MTase"/>
</dbReference>
<organism evidence="3 4">
    <name type="scientific">Syncephalis pseudoplumigaleata</name>
    <dbReference type="NCBI Taxonomy" id="1712513"/>
    <lineage>
        <taxon>Eukaryota</taxon>
        <taxon>Fungi</taxon>
        <taxon>Fungi incertae sedis</taxon>
        <taxon>Zoopagomycota</taxon>
        <taxon>Zoopagomycotina</taxon>
        <taxon>Zoopagomycetes</taxon>
        <taxon>Zoopagales</taxon>
        <taxon>Piptocephalidaceae</taxon>
        <taxon>Syncephalis</taxon>
    </lineage>
</organism>
<evidence type="ECO:0000256" key="1">
    <source>
        <dbReference type="PIRNR" id="PIRNR011771"/>
    </source>
</evidence>
<dbReference type="EMBL" id="KZ990739">
    <property type="protein sequence ID" value="RKP23724.1"/>
    <property type="molecule type" value="Genomic_DNA"/>
</dbReference>
<comment type="subcellular location">
    <subcellularLocation>
        <location evidence="1">Nucleus</location>
    </subcellularLocation>
</comment>
<dbReference type="PIRSF" id="PIRSF011771">
    <property type="entry name" value="RMS1_SET"/>
    <property type="match status" value="1"/>
</dbReference>
<keyword evidence="1" id="KW-0949">S-adenosyl-L-methionine</keyword>
<dbReference type="CDD" id="cd10527">
    <property type="entry name" value="SET_LSMT"/>
    <property type="match status" value="1"/>
</dbReference>
<keyword evidence="1" id="KW-0489">Methyltransferase</keyword>
<dbReference type="EC" id="2.1.1.-" evidence="1"/>
<protein>
    <recommendedName>
        <fullName evidence="1">Ribosomal lysine N-methyltransferase 4</fullName>
        <ecNumber evidence="1">2.1.1.-</ecNumber>
    </recommendedName>
</protein>
<name>A0A4P9YV35_9FUNG</name>
<evidence type="ECO:0000256" key="2">
    <source>
        <dbReference type="SAM" id="MobiDB-lite"/>
    </source>
</evidence>
<evidence type="ECO:0000313" key="3">
    <source>
        <dbReference type="EMBL" id="RKP23724.1"/>
    </source>
</evidence>
<dbReference type="PANTHER" id="PTHR13271:SF34">
    <property type="entry name" value="N-LYSINE METHYLTRANSFERASE SETD6"/>
    <property type="match status" value="1"/>
</dbReference>
<feature type="region of interest" description="Disordered" evidence="2">
    <location>
        <begin position="282"/>
        <end position="315"/>
    </location>
</feature>
<sequence>MSMDQATKTQQLQRLLVWFDEHKVWYDKERLEIRVVKEMTGYELGIFARKPLKEDDIVCRIARSAILSAKNCGITNILEDAMCHSEGEGEEEEEGEGGLSDRVALTLGVMFELARGETSPWYGYLQSLPQREPLPIFWSDEPLAWLKGTELEESIGKDKHGIKHDYDTQVVPLLKQAPDLFANEQAYTFEQFMRVSSLVASRAFFVDDYHGEAMVPLADIFNHKTCDEHVHLEFDLDVCLVCGAAFGCEHAIDPEDPPFSMLPPGVEIERALQETDAPVLIDTAPSDDEEHSDAGYGDGYGEEDGEEDEDEEDRLEMSVVQEARPGDEVYNTYGYHGNAHLLARYGFAEDVNPCDVVGVHMDVIRTICEPHATSPAALEERLDFFATHIEQFQPNEGEEEEEEEEEDAVVLPEYFGITFGGMPDPLLAALLAVIRMRDDAFAACQQSPLHMARSIDMLRSLVEDTLDLLSQESGGAAMKPRHHHGRRKAAARRHR</sequence>
<feature type="compositionally biased region" description="Acidic residues" evidence="2">
    <location>
        <begin position="300"/>
        <end position="314"/>
    </location>
</feature>
<feature type="region of interest" description="Disordered" evidence="2">
    <location>
        <begin position="472"/>
        <end position="495"/>
    </location>
</feature>
<dbReference type="AlphaFoldDB" id="A0A4P9YV35"/>
<keyword evidence="4" id="KW-1185">Reference proteome</keyword>
<dbReference type="OrthoDB" id="441812at2759"/>
<keyword evidence="1" id="KW-0539">Nucleus</keyword>
<comment type="function">
    <text evidence="1">S-adenosyl-L-methionine-dependent protein-lysine N-methyltransferase that monomethylates 60S ribosomal protein L42.</text>
</comment>
<dbReference type="GO" id="GO:0032259">
    <property type="term" value="P:methylation"/>
    <property type="evidence" value="ECO:0007669"/>
    <property type="project" value="UniProtKB-KW"/>
</dbReference>
<keyword evidence="1" id="KW-0808">Transferase</keyword>
<evidence type="ECO:0000313" key="4">
    <source>
        <dbReference type="Proteomes" id="UP000278143"/>
    </source>
</evidence>
<reference evidence="4" key="1">
    <citation type="journal article" date="2018" name="Nat. Microbiol.">
        <title>Leveraging single-cell genomics to expand the fungal tree of life.</title>
        <authorList>
            <person name="Ahrendt S.R."/>
            <person name="Quandt C.A."/>
            <person name="Ciobanu D."/>
            <person name="Clum A."/>
            <person name="Salamov A."/>
            <person name="Andreopoulos B."/>
            <person name="Cheng J.F."/>
            <person name="Woyke T."/>
            <person name="Pelin A."/>
            <person name="Henrissat B."/>
            <person name="Reynolds N.K."/>
            <person name="Benny G.L."/>
            <person name="Smith M.E."/>
            <person name="James T.Y."/>
            <person name="Grigoriev I.V."/>
        </authorList>
    </citation>
    <scope>NUCLEOTIDE SEQUENCE [LARGE SCALE GENOMIC DNA]</scope>
    <source>
        <strain evidence="4">Benny S71-1</strain>
    </source>
</reference>
<dbReference type="GO" id="GO:0005634">
    <property type="term" value="C:nucleus"/>
    <property type="evidence" value="ECO:0007669"/>
    <property type="project" value="UniProtKB-SubCell"/>
</dbReference>
<dbReference type="PANTHER" id="PTHR13271">
    <property type="entry name" value="UNCHARACTERIZED PUTATIVE METHYLTRANSFERASE"/>
    <property type="match status" value="1"/>
</dbReference>
<gene>
    <name evidence="3" type="ORF">SYNPS1DRAFT_30521</name>
</gene>
<dbReference type="SUPFAM" id="SSF82199">
    <property type="entry name" value="SET domain"/>
    <property type="match status" value="2"/>
</dbReference>
<dbReference type="GO" id="GO:0016279">
    <property type="term" value="F:protein-lysine N-methyltransferase activity"/>
    <property type="evidence" value="ECO:0007669"/>
    <property type="project" value="UniProtKB-UniRule"/>
</dbReference>
<feature type="compositionally biased region" description="Basic residues" evidence="2">
    <location>
        <begin position="479"/>
        <end position="495"/>
    </location>
</feature>